<evidence type="ECO:0000313" key="2">
    <source>
        <dbReference type="EMBL" id="KAG0486080.1"/>
    </source>
</evidence>
<dbReference type="AlphaFoldDB" id="A0A835R5T6"/>
<feature type="domain" description="Poor homologous synapsis 1 PH" evidence="1">
    <location>
        <begin position="44"/>
        <end position="113"/>
    </location>
</feature>
<proteinExistence type="predicted"/>
<organism evidence="2 3">
    <name type="scientific">Vanilla planifolia</name>
    <name type="common">Vanilla</name>
    <dbReference type="NCBI Taxonomy" id="51239"/>
    <lineage>
        <taxon>Eukaryota</taxon>
        <taxon>Viridiplantae</taxon>
        <taxon>Streptophyta</taxon>
        <taxon>Embryophyta</taxon>
        <taxon>Tracheophyta</taxon>
        <taxon>Spermatophyta</taxon>
        <taxon>Magnoliopsida</taxon>
        <taxon>Liliopsida</taxon>
        <taxon>Asparagales</taxon>
        <taxon>Orchidaceae</taxon>
        <taxon>Vanilloideae</taxon>
        <taxon>Vanilleae</taxon>
        <taxon>Vanilla</taxon>
    </lineage>
</organism>
<sequence>MSNRLQLVNWRVRARLHLMAEAAGFTAIPPLASRPAPIPPAVREQWEAEFSRFFIFPRRCSSPKAVLRPLSGIMFRHGRGTWLTASSPATILICKATSDAAAVLSVCVSGYVYVSPVFSSMIPTQFCFVPGYWIELFTTGDSYTGRTPPLEPPVIVATSCMRTSMSDQGKQSCFYELL</sequence>
<dbReference type="InterPro" id="IPR057619">
    <property type="entry name" value="PH_PHS1"/>
</dbReference>
<name>A0A835R5T6_VANPL</name>
<dbReference type="EMBL" id="JADCNM010000004">
    <property type="protein sequence ID" value="KAG0486080.1"/>
    <property type="molecule type" value="Genomic_DNA"/>
</dbReference>
<comment type="caution">
    <text evidence="2">The sequence shown here is derived from an EMBL/GenBank/DDBJ whole genome shotgun (WGS) entry which is preliminary data.</text>
</comment>
<evidence type="ECO:0000259" key="1">
    <source>
        <dbReference type="Pfam" id="PF25349"/>
    </source>
</evidence>
<dbReference type="OrthoDB" id="1864854at2759"/>
<dbReference type="Proteomes" id="UP000639772">
    <property type="component" value="Unassembled WGS sequence"/>
</dbReference>
<accession>A0A835R5T6</accession>
<dbReference type="Pfam" id="PF25349">
    <property type="entry name" value="PH_PHS1"/>
    <property type="match status" value="1"/>
</dbReference>
<protein>
    <recommendedName>
        <fullName evidence="1">Poor homologous synapsis 1 PH domain-containing protein</fullName>
    </recommendedName>
</protein>
<reference evidence="2 3" key="1">
    <citation type="journal article" date="2020" name="Nat. Food">
        <title>A phased Vanilla planifolia genome enables genetic improvement of flavour and production.</title>
        <authorList>
            <person name="Hasing T."/>
            <person name="Tang H."/>
            <person name="Brym M."/>
            <person name="Khazi F."/>
            <person name="Huang T."/>
            <person name="Chambers A.H."/>
        </authorList>
    </citation>
    <scope>NUCLEOTIDE SEQUENCE [LARGE SCALE GENOMIC DNA]</scope>
    <source>
        <tissue evidence="2">Leaf</tissue>
    </source>
</reference>
<gene>
    <name evidence="2" type="ORF">HPP92_008175</name>
</gene>
<evidence type="ECO:0000313" key="3">
    <source>
        <dbReference type="Proteomes" id="UP000639772"/>
    </source>
</evidence>